<evidence type="ECO:0000256" key="1">
    <source>
        <dbReference type="SAM" id="Phobius"/>
    </source>
</evidence>
<reference evidence="2 3" key="1">
    <citation type="submission" date="2022-09" db="EMBL/GenBank/DDBJ databases">
        <authorList>
            <person name="Palmer J.M."/>
        </authorList>
    </citation>
    <scope>NUCLEOTIDE SEQUENCE [LARGE SCALE GENOMIC DNA]</scope>
    <source>
        <strain evidence="2 3">DSM 7382</strain>
    </source>
</reference>
<feature type="transmembrane region" description="Helical" evidence="1">
    <location>
        <begin position="190"/>
        <end position="212"/>
    </location>
</feature>
<feature type="transmembrane region" description="Helical" evidence="1">
    <location>
        <begin position="114"/>
        <end position="133"/>
    </location>
</feature>
<dbReference type="AlphaFoldDB" id="A0AAW0FLR2"/>
<keyword evidence="3" id="KW-1185">Reference proteome</keyword>
<feature type="transmembrane region" description="Helical" evidence="1">
    <location>
        <begin position="249"/>
        <end position="269"/>
    </location>
</feature>
<dbReference type="PANTHER" id="PTHR34292">
    <property type="entry name" value="OUTER SPORE WALL PROTEIN LDS1"/>
    <property type="match status" value="1"/>
</dbReference>
<dbReference type="EMBL" id="JASBNA010000037">
    <property type="protein sequence ID" value="KAK7682078.1"/>
    <property type="molecule type" value="Genomic_DNA"/>
</dbReference>
<comment type="caution">
    <text evidence="2">The sequence shown here is derived from an EMBL/GenBank/DDBJ whole genome shotgun (WGS) entry which is preliminary data.</text>
</comment>
<evidence type="ECO:0000313" key="2">
    <source>
        <dbReference type="EMBL" id="KAK7682078.1"/>
    </source>
</evidence>
<keyword evidence="1" id="KW-0472">Membrane</keyword>
<accession>A0AAW0FLR2</accession>
<proteinExistence type="predicted"/>
<keyword evidence="1" id="KW-0812">Transmembrane</keyword>
<keyword evidence="1" id="KW-1133">Transmembrane helix</keyword>
<sequence length="295" mass="33609">MSAQLPGDYTADPPPYIEHVPQHLRASTSRLQFPPSYVLVGVYRLFTDKNLYVPAWKKCQHGFTRGVLVGLGWAAVTFKIQRKFVELFLIKSPRVTGLSRDAIFGIPMPFNLPTYATVIFLTSQVTFILTFFLSRNLRIARDRAYEQTIQSRGKGQDFWRPYIEEWETPPVPRKGGQWSKFASGFVGRTVIKLALTPLHLVPMVGIFISAWLRALGTARHLHNPYFKAKGMTPNEVSVFIEERKWNYRAFGFAAALLEGLPLIGLVFTISNRIGAAMWAHDLEKRQHFIAELKGR</sequence>
<protein>
    <submittedName>
        <fullName evidence="2">Uncharacterized protein</fullName>
    </submittedName>
</protein>
<organism evidence="2 3">
    <name type="scientific">Cerrena zonata</name>
    <dbReference type="NCBI Taxonomy" id="2478898"/>
    <lineage>
        <taxon>Eukaryota</taxon>
        <taxon>Fungi</taxon>
        <taxon>Dikarya</taxon>
        <taxon>Basidiomycota</taxon>
        <taxon>Agaricomycotina</taxon>
        <taxon>Agaricomycetes</taxon>
        <taxon>Polyporales</taxon>
        <taxon>Cerrenaceae</taxon>
        <taxon>Cerrena</taxon>
    </lineage>
</organism>
<evidence type="ECO:0000313" key="3">
    <source>
        <dbReference type="Proteomes" id="UP001385951"/>
    </source>
</evidence>
<gene>
    <name evidence="2" type="ORF">QCA50_014664</name>
</gene>
<name>A0AAW0FLR2_9APHY</name>
<dbReference type="InterPro" id="IPR052786">
    <property type="entry name" value="Spore_wall_assembly"/>
</dbReference>
<dbReference type="Proteomes" id="UP001385951">
    <property type="component" value="Unassembled WGS sequence"/>
</dbReference>
<dbReference type="PANTHER" id="PTHR34292:SF2">
    <property type="entry name" value="OUTER SPORE WALL PROTEIN LDS1"/>
    <property type="match status" value="1"/>
</dbReference>